<comment type="caution">
    <text evidence="3">The sequence shown here is derived from an EMBL/GenBank/DDBJ whole genome shotgun (WGS) entry which is preliminary data.</text>
</comment>
<dbReference type="RefSeq" id="WP_367855498.1">
    <property type="nucleotide sequence ID" value="NZ_JBFOHK010000005.1"/>
</dbReference>
<dbReference type="Proteomes" id="UP001556220">
    <property type="component" value="Unassembled WGS sequence"/>
</dbReference>
<evidence type="ECO:0000259" key="2">
    <source>
        <dbReference type="Pfam" id="PF13511"/>
    </source>
</evidence>
<organism evidence="3 4">
    <name type="scientific">Rhodanobacter lycopersici</name>
    <dbReference type="NCBI Taxonomy" id="3162487"/>
    <lineage>
        <taxon>Bacteria</taxon>
        <taxon>Pseudomonadati</taxon>
        <taxon>Pseudomonadota</taxon>
        <taxon>Gammaproteobacteria</taxon>
        <taxon>Lysobacterales</taxon>
        <taxon>Rhodanobacteraceae</taxon>
        <taxon>Rhodanobacter</taxon>
    </lineage>
</organism>
<name>A0ABV3QJX4_9GAMM</name>
<dbReference type="Pfam" id="PF13511">
    <property type="entry name" value="DUF4124"/>
    <property type="match status" value="1"/>
</dbReference>
<gene>
    <name evidence="3" type="ORF">ABQJ54_16925</name>
</gene>
<dbReference type="InterPro" id="IPR025392">
    <property type="entry name" value="DUF4124"/>
</dbReference>
<accession>A0ABV3QJX4</accession>
<reference evidence="3 4" key="1">
    <citation type="submission" date="2024-06" db="EMBL/GenBank/DDBJ databases">
        <authorList>
            <person name="Woo H."/>
        </authorList>
    </citation>
    <scope>NUCLEOTIDE SEQUENCE [LARGE SCALE GENOMIC DNA]</scope>
    <source>
        <strain evidence="3 4">Si-c</strain>
    </source>
</reference>
<evidence type="ECO:0000256" key="1">
    <source>
        <dbReference type="SAM" id="SignalP"/>
    </source>
</evidence>
<protein>
    <submittedName>
        <fullName evidence="3">DUF4124 domain-containing protein</fullName>
    </submittedName>
</protein>
<feature type="signal peptide" evidence="1">
    <location>
        <begin position="1"/>
        <end position="18"/>
    </location>
</feature>
<keyword evidence="4" id="KW-1185">Reference proteome</keyword>
<sequence>MRFCLYAILGLLAAAAHAQSIFKCKQQDGTTAYQDHPCPGAIQCPSCHDNHAWR</sequence>
<proteinExistence type="predicted"/>
<keyword evidence="1" id="KW-0732">Signal</keyword>
<feature type="domain" description="DUF4124" evidence="2">
    <location>
        <begin position="11"/>
        <end position="43"/>
    </location>
</feature>
<evidence type="ECO:0000313" key="4">
    <source>
        <dbReference type="Proteomes" id="UP001556220"/>
    </source>
</evidence>
<evidence type="ECO:0000313" key="3">
    <source>
        <dbReference type="EMBL" id="MEW9573441.1"/>
    </source>
</evidence>
<dbReference type="EMBL" id="JBFOHK010000005">
    <property type="protein sequence ID" value="MEW9573441.1"/>
    <property type="molecule type" value="Genomic_DNA"/>
</dbReference>
<feature type="chain" id="PRO_5046987039" evidence="1">
    <location>
        <begin position="19"/>
        <end position="54"/>
    </location>
</feature>